<keyword evidence="4 5" id="KW-0472">Membrane</keyword>
<dbReference type="InterPro" id="IPR027359">
    <property type="entry name" value="Volt_channel_dom_sf"/>
</dbReference>
<feature type="transmembrane region" description="Helical" evidence="5">
    <location>
        <begin position="125"/>
        <end position="144"/>
    </location>
</feature>
<organism evidence="6 7">
    <name type="scientific">Saccoglossus kowalevskii</name>
    <name type="common">Acorn worm</name>
    <dbReference type="NCBI Taxonomy" id="10224"/>
    <lineage>
        <taxon>Eukaryota</taxon>
        <taxon>Metazoa</taxon>
        <taxon>Hemichordata</taxon>
        <taxon>Enteropneusta</taxon>
        <taxon>Harrimaniidae</taxon>
        <taxon>Saccoglossus</taxon>
    </lineage>
</organism>
<keyword evidence="6" id="KW-1185">Reference proteome</keyword>
<gene>
    <name evidence="7" type="primary">LOC102807624</name>
</gene>
<keyword evidence="3 5" id="KW-1133">Transmembrane helix</keyword>
<dbReference type="Gene3D" id="1.20.120.350">
    <property type="entry name" value="Voltage-gated potassium channels. Chain C"/>
    <property type="match status" value="1"/>
</dbReference>
<feature type="transmembrane region" description="Helical" evidence="5">
    <location>
        <begin position="156"/>
        <end position="178"/>
    </location>
</feature>
<dbReference type="PANTHER" id="PTHR46768">
    <property type="entry name" value="TWO PORE CALCIUM CHANNEL PROTEIN 2"/>
    <property type="match status" value="1"/>
</dbReference>
<name>A0ABM0MH36_SACKO</name>
<keyword evidence="2 5" id="KW-0812">Transmembrane</keyword>
<reference evidence="7" key="1">
    <citation type="submission" date="2025-08" db="UniProtKB">
        <authorList>
            <consortium name="RefSeq"/>
        </authorList>
    </citation>
    <scope>IDENTIFICATION</scope>
    <source>
        <tissue evidence="7">Testes</tissue>
    </source>
</reference>
<evidence type="ECO:0000256" key="5">
    <source>
        <dbReference type="SAM" id="Phobius"/>
    </source>
</evidence>
<feature type="transmembrane region" description="Helical" evidence="5">
    <location>
        <begin position="78"/>
        <end position="95"/>
    </location>
</feature>
<evidence type="ECO:0000256" key="3">
    <source>
        <dbReference type="ARBA" id="ARBA00022989"/>
    </source>
</evidence>
<dbReference type="InterPro" id="IPR028798">
    <property type="entry name" value="TPC2"/>
</dbReference>
<evidence type="ECO:0000313" key="6">
    <source>
        <dbReference type="Proteomes" id="UP000694865"/>
    </source>
</evidence>
<dbReference type="Proteomes" id="UP000694865">
    <property type="component" value="Unplaced"/>
</dbReference>
<evidence type="ECO:0000313" key="7">
    <source>
        <dbReference type="RefSeq" id="XP_006819327.1"/>
    </source>
</evidence>
<dbReference type="RefSeq" id="XP_006819327.1">
    <property type="nucleotide sequence ID" value="XM_006819264.1"/>
</dbReference>
<dbReference type="GeneID" id="102807624"/>
<dbReference type="PANTHER" id="PTHR46768:SF1">
    <property type="entry name" value="TWO PORE CHANNEL PROTEIN 2"/>
    <property type="match status" value="1"/>
</dbReference>
<accession>A0ABM0MH36</accession>
<evidence type="ECO:0000256" key="1">
    <source>
        <dbReference type="ARBA" id="ARBA00004141"/>
    </source>
</evidence>
<sequence>MDKYREGDPILRDKPSAAFYDDEDTCSIQSGGHDHHIDHGVIRQAVVFLEDAVNYRSIKHKVDFKSLKLYQFYYSKSIQRFLFVSIALLLLLAFFERPSSLTTGFSADPRYVGDRLDPPCGITESIEFVLLLLFLFDVILKGYFIGRQQFLRSPWLVAYAVIVMVSFADLLVSVVIVFCEDTPFTQTLLFVTKLIINEEDSEEHKKNFTRNIQHREKIEEEGLKQFSSLMVSFMSLLVLLTTANNPDDQTDHAWVRRPWSVSAKWHESKDDFASLHRCKSGMYFFLNMLTAVIYNQFRGYLLSSMQASYFRRRLAIRAAFEVLKSGCSRSYNPGRR</sequence>
<protein>
    <submittedName>
        <fullName evidence="7">Two pore calcium channel protein 2-like</fullName>
    </submittedName>
</protein>
<evidence type="ECO:0000256" key="4">
    <source>
        <dbReference type="ARBA" id="ARBA00023136"/>
    </source>
</evidence>
<evidence type="ECO:0000256" key="2">
    <source>
        <dbReference type="ARBA" id="ARBA00022692"/>
    </source>
</evidence>
<comment type="subcellular location">
    <subcellularLocation>
        <location evidence="1">Membrane</location>
        <topology evidence="1">Multi-pass membrane protein</topology>
    </subcellularLocation>
</comment>
<proteinExistence type="predicted"/>